<feature type="transmembrane region" description="Helical" evidence="9">
    <location>
        <begin position="231"/>
        <end position="250"/>
    </location>
</feature>
<keyword evidence="7 9" id="KW-0472">Membrane</keyword>
<dbReference type="AlphaFoldDB" id="A0A398CD19"/>
<evidence type="ECO:0000256" key="9">
    <source>
        <dbReference type="SAM" id="Phobius"/>
    </source>
</evidence>
<dbReference type="GO" id="GO:0005886">
    <property type="term" value="C:plasma membrane"/>
    <property type="evidence" value="ECO:0007669"/>
    <property type="project" value="UniProtKB-SubCell"/>
</dbReference>
<evidence type="ECO:0000259" key="10">
    <source>
        <dbReference type="Pfam" id="PF13231"/>
    </source>
</evidence>
<feature type="transmembrane region" description="Helical" evidence="9">
    <location>
        <begin position="104"/>
        <end position="127"/>
    </location>
</feature>
<keyword evidence="12" id="KW-1185">Reference proteome</keyword>
<evidence type="ECO:0000256" key="1">
    <source>
        <dbReference type="ARBA" id="ARBA00004651"/>
    </source>
</evidence>
<feature type="transmembrane region" description="Helical" evidence="9">
    <location>
        <begin position="48"/>
        <end position="67"/>
    </location>
</feature>
<feature type="region of interest" description="Disordered" evidence="8">
    <location>
        <begin position="520"/>
        <end position="554"/>
    </location>
</feature>
<evidence type="ECO:0000256" key="3">
    <source>
        <dbReference type="ARBA" id="ARBA00022676"/>
    </source>
</evidence>
<evidence type="ECO:0000256" key="4">
    <source>
        <dbReference type="ARBA" id="ARBA00022679"/>
    </source>
</evidence>
<dbReference type="Pfam" id="PF13231">
    <property type="entry name" value="PMT_2"/>
    <property type="match status" value="1"/>
</dbReference>
<feature type="transmembrane region" description="Helical" evidence="9">
    <location>
        <begin position="164"/>
        <end position="181"/>
    </location>
</feature>
<evidence type="ECO:0000256" key="5">
    <source>
        <dbReference type="ARBA" id="ARBA00022692"/>
    </source>
</evidence>
<keyword evidence="5 9" id="KW-0812">Transmembrane</keyword>
<proteinExistence type="predicted"/>
<protein>
    <submittedName>
        <fullName evidence="11">Glycosyl transferase</fullName>
    </submittedName>
</protein>
<feature type="transmembrane region" description="Helical" evidence="9">
    <location>
        <begin position="355"/>
        <end position="374"/>
    </location>
</feature>
<evidence type="ECO:0000256" key="6">
    <source>
        <dbReference type="ARBA" id="ARBA00022989"/>
    </source>
</evidence>
<comment type="caution">
    <text evidence="11">The sequence shown here is derived from an EMBL/GenBank/DDBJ whole genome shotgun (WGS) entry which is preliminary data.</text>
</comment>
<dbReference type="PANTHER" id="PTHR33908:SF11">
    <property type="entry name" value="MEMBRANE PROTEIN"/>
    <property type="match status" value="1"/>
</dbReference>
<organism evidence="11 12">
    <name type="scientific">Simplicispira hankyongi</name>
    <dbReference type="NCBI Taxonomy" id="2315688"/>
    <lineage>
        <taxon>Bacteria</taxon>
        <taxon>Pseudomonadati</taxon>
        <taxon>Pseudomonadota</taxon>
        <taxon>Betaproteobacteria</taxon>
        <taxon>Burkholderiales</taxon>
        <taxon>Comamonadaceae</taxon>
        <taxon>Simplicispira</taxon>
    </lineage>
</organism>
<keyword evidence="2" id="KW-1003">Cell membrane</keyword>
<evidence type="ECO:0000256" key="8">
    <source>
        <dbReference type="SAM" id="MobiDB-lite"/>
    </source>
</evidence>
<dbReference type="EMBL" id="QXJC01000003">
    <property type="protein sequence ID" value="RID98130.1"/>
    <property type="molecule type" value="Genomic_DNA"/>
</dbReference>
<evidence type="ECO:0000256" key="7">
    <source>
        <dbReference type="ARBA" id="ARBA00023136"/>
    </source>
</evidence>
<keyword evidence="3" id="KW-0328">Glycosyltransferase</keyword>
<feature type="transmembrane region" description="Helical" evidence="9">
    <location>
        <begin position="287"/>
        <end position="305"/>
    </location>
</feature>
<dbReference type="PANTHER" id="PTHR33908">
    <property type="entry name" value="MANNOSYLTRANSFERASE YKCB-RELATED"/>
    <property type="match status" value="1"/>
</dbReference>
<keyword evidence="6 9" id="KW-1133">Transmembrane helix</keyword>
<feature type="transmembrane region" description="Helical" evidence="9">
    <location>
        <begin position="201"/>
        <end position="219"/>
    </location>
</feature>
<dbReference type="Proteomes" id="UP000266302">
    <property type="component" value="Unassembled WGS sequence"/>
</dbReference>
<feature type="domain" description="Glycosyltransferase RgtA/B/C/D-like" evidence="10">
    <location>
        <begin position="89"/>
        <end position="249"/>
    </location>
</feature>
<dbReference type="GO" id="GO:0016763">
    <property type="term" value="F:pentosyltransferase activity"/>
    <property type="evidence" value="ECO:0007669"/>
    <property type="project" value="TreeGrafter"/>
</dbReference>
<sequence length="554" mass="60971">MTHRTMPSMFAPTPSLLLSQTPLAVDECAIGKDKHPRQQAPGAWPPVALTLLVFGTVWLALLSFVSLSPPTDNIEQLTWVHSLEGGYYKHPPLPTWLLWIPVRLFGINALTSYAVGAACTLASMAVMWRLLCRLRDERYATIALLAALCITFYNGRLYYYNHNVVLMVFVAASAATYWQAFRTGLTRWWVALGLTMGLGALAKYQMAVSVACMVAFWLHQRSWRVLSQRRGLLLATLVSMLVFAPHVLWLRAHDFAPIQYATSSSLGLHLQGLRRWIESTHWLTDQLLNRALPAWILLGLTVFHLRRQAPRSQALPNKMPPEPDAASRVFLLIYGFGPLVFMFAMGLLTGAELQLHWGTPFLLFAVPAAMELAGRHVAWRAVSMRPVYLTFAALQVVLLLVDGLTSPRGPAALQDGHWRTFDSVALARAVEGPARAELNGRICVVSGPPAVAGALALQLADHPEVLIDGRYDRSPWVSPSVVSRCGELMVREGPLLAGWTAAGPRFPSLSWYAERPAGAPAQSFAQAPTRPSLAGKKPPHRLLPGQHAHARVAG</sequence>
<accession>A0A398CD19</accession>
<gene>
    <name evidence="11" type="ORF">D3F03_07605</name>
</gene>
<evidence type="ECO:0000313" key="11">
    <source>
        <dbReference type="EMBL" id="RID98130.1"/>
    </source>
</evidence>
<evidence type="ECO:0000256" key="2">
    <source>
        <dbReference type="ARBA" id="ARBA00022475"/>
    </source>
</evidence>
<dbReference type="InterPro" id="IPR038731">
    <property type="entry name" value="RgtA/B/C-like"/>
</dbReference>
<evidence type="ECO:0000313" key="12">
    <source>
        <dbReference type="Proteomes" id="UP000266302"/>
    </source>
</evidence>
<feature type="transmembrane region" description="Helical" evidence="9">
    <location>
        <begin position="386"/>
        <end position="404"/>
    </location>
</feature>
<reference evidence="11 12" key="1">
    <citation type="submission" date="2018-09" db="EMBL/GenBank/DDBJ databases">
        <title>Draft genome of Simplicispira sp. NY-02.</title>
        <authorList>
            <person name="Im W.T."/>
        </authorList>
    </citation>
    <scope>NUCLEOTIDE SEQUENCE [LARGE SCALE GENOMIC DNA]</scope>
    <source>
        <strain evidence="11 12">NY-02</strain>
    </source>
</reference>
<comment type="subcellular location">
    <subcellularLocation>
        <location evidence="1">Cell membrane</location>
        <topology evidence="1">Multi-pass membrane protein</topology>
    </subcellularLocation>
</comment>
<name>A0A398CD19_9BURK</name>
<keyword evidence="4 11" id="KW-0808">Transferase</keyword>
<dbReference type="InterPro" id="IPR050297">
    <property type="entry name" value="LipidA_mod_glycosyltrf_83"/>
</dbReference>
<dbReference type="GO" id="GO:0009103">
    <property type="term" value="P:lipopolysaccharide biosynthetic process"/>
    <property type="evidence" value="ECO:0007669"/>
    <property type="project" value="UniProtKB-ARBA"/>
</dbReference>
<feature type="transmembrane region" description="Helical" evidence="9">
    <location>
        <begin position="326"/>
        <end position="349"/>
    </location>
</feature>